<dbReference type="Proteomes" id="UP001595916">
    <property type="component" value="Unassembled WGS sequence"/>
</dbReference>
<dbReference type="RefSeq" id="WP_379789111.1">
    <property type="nucleotide sequence ID" value="NZ_JBHSHL010000051.1"/>
</dbReference>
<evidence type="ECO:0000256" key="3">
    <source>
        <dbReference type="ARBA" id="ARBA00022605"/>
    </source>
</evidence>
<evidence type="ECO:0000259" key="6">
    <source>
        <dbReference type="Pfam" id="PF01048"/>
    </source>
</evidence>
<keyword evidence="4 7" id="KW-0378">Hydrolase</keyword>
<evidence type="ECO:0000256" key="2">
    <source>
        <dbReference type="ARBA" id="ARBA00011974"/>
    </source>
</evidence>
<organism evidence="7 8">
    <name type="scientific">Filifactor villosus</name>
    <dbReference type="NCBI Taxonomy" id="29374"/>
    <lineage>
        <taxon>Bacteria</taxon>
        <taxon>Bacillati</taxon>
        <taxon>Bacillota</taxon>
        <taxon>Clostridia</taxon>
        <taxon>Peptostreptococcales</taxon>
        <taxon>Filifactoraceae</taxon>
        <taxon>Filifactor</taxon>
    </lineage>
</organism>
<dbReference type="InterPro" id="IPR000845">
    <property type="entry name" value="Nucleoside_phosphorylase_d"/>
</dbReference>
<dbReference type="InterPro" id="IPR010049">
    <property type="entry name" value="MTA_SAH_Nsdase"/>
</dbReference>
<dbReference type="PANTHER" id="PTHR46832">
    <property type="entry name" value="5'-METHYLTHIOADENOSINE/S-ADENOSYLHOMOCYSTEINE NUCLEOSIDASE"/>
    <property type="match status" value="1"/>
</dbReference>
<dbReference type="GO" id="GO:0008782">
    <property type="term" value="F:adenosylhomocysteine nucleosidase activity"/>
    <property type="evidence" value="ECO:0007669"/>
    <property type="project" value="UniProtKB-EC"/>
</dbReference>
<accession>A0ABV9QSR0</accession>
<reference evidence="8" key="1">
    <citation type="journal article" date="2019" name="Int. J. Syst. Evol. Microbiol.">
        <title>The Global Catalogue of Microorganisms (GCM) 10K type strain sequencing project: providing services to taxonomists for standard genome sequencing and annotation.</title>
        <authorList>
            <consortium name="The Broad Institute Genomics Platform"/>
            <consortium name="The Broad Institute Genome Sequencing Center for Infectious Disease"/>
            <person name="Wu L."/>
            <person name="Ma J."/>
        </authorList>
    </citation>
    <scope>NUCLEOTIDE SEQUENCE [LARGE SCALE GENOMIC DNA]</scope>
    <source>
        <strain evidence="8">CCUG 46385</strain>
    </source>
</reference>
<dbReference type="NCBIfam" id="TIGR01704">
    <property type="entry name" value="MTA_SAH-Nsdase"/>
    <property type="match status" value="1"/>
</dbReference>
<evidence type="ECO:0000256" key="5">
    <source>
        <dbReference type="ARBA" id="ARBA00023167"/>
    </source>
</evidence>
<keyword evidence="5" id="KW-0486">Methionine biosynthesis</keyword>
<dbReference type="PANTHER" id="PTHR46832:SF1">
    <property type="entry name" value="5'-METHYLTHIOADENOSINE_S-ADENOSYLHOMOCYSTEINE NUCLEOSIDASE"/>
    <property type="match status" value="1"/>
</dbReference>
<dbReference type="SUPFAM" id="SSF53167">
    <property type="entry name" value="Purine and uridine phosphorylases"/>
    <property type="match status" value="1"/>
</dbReference>
<evidence type="ECO:0000256" key="1">
    <source>
        <dbReference type="ARBA" id="ARBA00004945"/>
    </source>
</evidence>
<feature type="domain" description="Nucleoside phosphorylase" evidence="6">
    <location>
        <begin position="2"/>
        <end position="224"/>
    </location>
</feature>
<dbReference type="EMBL" id="JBHSHL010000051">
    <property type="protein sequence ID" value="MFC4805544.1"/>
    <property type="molecule type" value="Genomic_DNA"/>
</dbReference>
<comment type="caution">
    <text evidence="7">The sequence shown here is derived from an EMBL/GenBank/DDBJ whole genome shotgun (WGS) entry which is preliminary data.</text>
</comment>
<dbReference type="EC" id="3.2.2.9" evidence="2"/>
<keyword evidence="8" id="KW-1185">Reference proteome</keyword>
<proteinExistence type="predicted"/>
<protein>
    <recommendedName>
        <fullName evidence="2">adenosylhomocysteine nucleosidase</fullName>
        <ecNumber evidence="2">3.2.2.9</ecNumber>
    </recommendedName>
</protein>
<dbReference type="Gene3D" id="3.40.50.1580">
    <property type="entry name" value="Nucleoside phosphorylase domain"/>
    <property type="match status" value="1"/>
</dbReference>
<gene>
    <name evidence="7" type="ORF">ACFO4R_10725</name>
</gene>
<dbReference type="InterPro" id="IPR035994">
    <property type="entry name" value="Nucleoside_phosphorylase_sf"/>
</dbReference>
<evidence type="ECO:0000313" key="8">
    <source>
        <dbReference type="Proteomes" id="UP001595916"/>
    </source>
</evidence>
<evidence type="ECO:0000256" key="4">
    <source>
        <dbReference type="ARBA" id="ARBA00022801"/>
    </source>
</evidence>
<dbReference type="CDD" id="cd09008">
    <property type="entry name" value="MTAN"/>
    <property type="match status" value="1"/>
</dbReference>
<comment type="pathway">
    <text evidence="1">Amino-acid biosynthesis; L-methionine biosynthesis via salvage pathway; S-methyl-5-thio-alpha-D-ribose 1-phosphate from S-methyl-5'-thioadenosine (hydrolase route): step 1/2.</text>
</comment>
<evidence type="ECO:0000313" key="7">
    <source>
        <dbReference type="EMBL" id="MFC4805544.1"/>
    </source>
</evidence>
<keyword evidence="7" id="KW-0326">Glycosidase</keyword>
<dbReference type="NCBIfam" id="NF004079">
    <property type="entry name" value="PRK05584.1"/>
    <property type="match status" value="1"/>
</dbReference>
<name>A0ABV9QSR0_9FIRM</name>
<sequence length="236" mass="26739">MKIGMIGAMPEEILPLIERLGLKPYEKISMVQLYRGKVGKIEIFACTSGICKTNMAISTQVLIRESGCEQIILIGVSGALNPRLDIGDIVVAEALVHHDVSDEILTKFHPYMKESWIYADRRITEDVIESIQEEVKTYGVLRGRVATGEFFVHDERREEIVQNFNADCVDMESAAFAQVCYLNEIPFAVIRSMSDKANEDSHRSFKENYRMAALNSMDLIETYIFKCLTDEEPIGM</sequence>
<keyword evidence="3" id="KW-0028">Amino-acid biosynthesis</keyword>
<dbReference type="Pfam" id="PF01048">
    <property type="entry name" value="PNP_UDP_1"/>
    <property type="match status" value="1"/>
</dbReference>